<dbReference type="PROSITE" id="PS51340">
    <property type="entry name" value="MOSC"/>
    <property type="match status" value="1"/>
</dbReference>
<feature type="domain" description="MOSC" evidence="2">
    <location>
        <begin position="40"/>
        <end position="183"/>
    </location>
</feature>
<comment type="caution">
    <text evidence="3">The sequence shown here is derived from an EMBL/GenBank/DDBJ whole genome shotgun (WGS) entry which is preliminary data.</text>
</comment>
<organism evidence="3 4">
    <name type="scientific">Streptomyces hainanensis</name>
    <dbReference type="NCBI Taxonomy" id="402648"/>
    <lineage>
        <taxon>Bacteria</taxon>
        <taxon>Bacillati</taxon>
        <taxon>Actinomycetota</taxon>
        <taxon>Actinomycetes</taxon>
        <taxon>Kitasatosporales</taxon>
        <taxon>Streptomycetaceae</taxon>
        <taxon>Streptomyces</taxon>
    </lineage>
</organism>
<evidence type="ECO:0000313" key="3">
    <source>
        <dbReference type="EMBL" id="TDC72514.1"/>
    </source>
</evidence>
<evidence type="ECO:0000259" key="2">
    <source>
        <dbReference type="PROSITE" id="PS51340"/>
    </source>
</evidence>
<dbReference type="RefSeq" id="WP_132819766.1">
    <property type="nucleotide sequence ID" value="NZ_SMKI01000243.1"/>
</dbReference>
<dbReference type="AlphaFoldDB" id="A0A4R4TAK1"/>
<accession>A0A4R4TAK1</accession>
<evidence type="ECO:0000256" key="1">
    <source>
        <dbReference type="SAM" id="MobiDB-lite"/>
    </source>
</evidence>
<dbReference type="InterPro" id="IPR005302">
    <property type="entry name" value="MoCF_Sase_C"/>
</dbReference>
<dbReference type="PANTHER" id="PTHR30212:SF2">
    <property type="entry name" value="PROTEIN YIIM"/>
    <property type="match status" value="1"/>
</dbReference>
<feature type="region of interest" description="Disordered" evidence="1">
    <location>
        <begin position="22"/>
        <end position="45"/>
    </location>
</feature>
<dbReference type="PANTHER" id="PTHR30212">
    <property type="entry name" value="PROTEIN YIIM"/>
    <property type="match status" value="1"/>
</dbReference>
<protein>
    <submittedName>
        <fullName evidence="3">MOSC domain-containing protein</fullName>
    </submittedName>
</protein>
<gene>
    <name evidence="3" type="ORF">E1283_21570</name>
</gene>
<dbReference type="GO" id="GO:0030151">
    <property type="term" value="F:molybdenum ion binding"/>
    <property type="evidence" value="ECO:0007669"/>
    <property type="project" value="InterPro"/>
</dbReference>
<proteinExistence type="predicted"/>
<dbReference type="Proteomes" id="UP000295345">
    <property type="component" value="Unassembled WGS sequence"/>
</dbReference>
<name>A0A4R4TAK1_9ACTN</name>
<reference evidence="3 4" key="1">
    <citation type="submission" date="2019-03" db="EMBL/GenBank/DDBJ databases">
        <title>Draft genome sequences of novel Actinobacteria.</title>
        <authorList>
            <person name="Sahin N."/>
            <person name="Ay H."/>
            <person name="Saygin H."/>
        </authorList>
    </citation>
    <scope>NUCLEOTIDE SEQUENCE [LARGE SCALE GENOMIC DNA]</scope>
    <source>
        <strain evidence="3 4">DSM 41900</strain>
    </source>
</reference>
<dbReference type="SUPFAM" id="SSF50800">
    <property type="entry name" value="PK beta-barrel domain-like"/>
    <property type="match status" value="1"/>
</dbReference>
<evidence type="ECO:0000313" key="4">
    <source>
        <dbReference type="Proteomes" id="UP000295345"/>
    </source>
</evidence>
<dbReference type="EMBL" id="SMKI01000243">
    <property type="protein sequence ID" value="TDC72514.1"/>
    <property type="molecule type" value="Genomic_DNA"/>
</dbReference>
<dbReference type="InterPro" id="IPR011037">
    <property type="entry name" value="Pyrv_Knase-like_insert_dom_sf"/>
</dbReference>
<dbReference type="OrthoDB" id="9786134at2"/>
<sequence length="232" mass="24724">MPSDVLPAPARPAVLTVNIGQARRAARTDTPGGLTGIDKRPTEGPVLVTAPGPMGVGGSGLAGDAVCDLRHHGGDDQAVYAYAREDLDRWTERLGRELPGGVFGENLTTSGVDVSEVRIGERWRVGRELVLEATSPRVPCSTFADWLGERGWVKSFTAEAAPGAYFRVITPGEVRAGDGIEVLRRPDHEVSVAFLFRARMTAPELRPRVLAAGEALHAAELARARTWAAQAG</sequence>
<dbReference type="GO" id="GO:0030170">
    <property type="term" value="F:pyridoxal phosphate binding"/>
    <property type="evidence" value="ECO:0007669"/>
    <property type="project" value="InterPro"/>
</dbReference>
<dbReference type="InterPro" id="IPR052353">
    <property type="entry name" value="Benzoxazolinone_Detox_Enz"/>
</dbReference>
<dbReference type="Pfam" id="PF03473">
    <property type="entry name" value="MOSC"/>
    <property type="match status" value="1"/>
</dbReference>
<dbReference type="Gene3D" id="2.40.33.20">
    <property type="entry name" value="PK beta-barrel domain-like"/>
    <property type="match status" value="1"/>
</dbReference>
<keyword evidence="4" id="KW-1185">Reference proteome</keyword>
<dbReference type="GO" id="GO:0003824">
    <property type="term" value="F:catalytic activity"/>
    <property type="evidence" value="ECO:0007669"/>
    <property type="project" value="InterPro"/>
</dbReference>